<accession>A0A124HDI3</accession>
<dbReference type="STRING" id="67285.AQI88_07080"/>
<dbReference type="AlphaFoldDB" id="A0A124HDI3"/>
<feature type="transmembrane region" description="Helical" evidence="2">
    <location>
        <begin position="230"/>
        <end position="257"/>
    </location>
</feature>
<organism evidence="3 4">
    <name type="scientific">Streptomyces cellostaticus</name>
    <dbReference type="NCBI Taxonomy" id="67285"/>
    <lineage>
        <taxon>Bacteria</taxon>
        <taxon>Bacillati</taxon>
        <taxon>Actinomycetota</taxon>
        <taxon>Actinomycetes</taxon>
        <taxon>Kitasatosporales</taxon>
        <taxon>Streptomycetaceae</taxon>
        <taxon>Streptomyces</taxon>
    </lineage>
</organism>
<feature type="transmembrane region" description="Helical" evidence="2">
    <location>
        <begin position="292"/>
        <end position="311"/>
    </location>
</feature>
<dbReference type="Proteomes" id="UP000054241">
    <property type="component" value="Unassembled WGS sequence"/>
</dbReference>
<feature type="transmembrane region" description="Helical" evidence="2">
    <location>
        <begin position="269"/>
        <end position="286"/>
    </location>
</feature>
<evidence type="ECO:0000313" key="3">
    <source>
        <dbReference type="EMBL" id="KUM97673.1"/>
    </source>
</evidence>
<feature type="transmembrane region" description="Helical" evidence="2">
    <location>
        <begin position="199"/>
        <end position="218"/>
    </location>
</feature>
<name>A0A124HDI3_9ACTN</name>
<keyword evidence="2" id="KW-0472">Membrane</keyword>
<dbReference type="SUPFAM" id="SSF81995">
    <property type="entry name" value="beta-sandwich domain of Sec23/24"/>
    <property type="match status" value="1"/>
</dbReference>
<gene>
    <name evidence="3" type="ORF">AQI88_07080</name>
</gene>
<reference evidence="3 4" key="1">
    <citation type="submission" date="2015-10" db="EMBL/GenBank/DDBJ databases">
        <title>Draft genome sequence of Streptomyces cellostaticus DSM 40189, type strain for the species Streptomyces cellostaticus.</title>
        <authorList>
            <person name="Ruckert C."/>
            <person name="Winkler A."/>
            <person name="Kalinowski J."/>
            <person name="Kampfer P."/>
            <person name="Glaeser S."/>
        </authorList>
    </citation>
    <scope>NUCLEOTIDE SEQUENCE [LARGE SCALE GENOMIC DNA]</scope>
    <source>
        <strain evidence="3 4">DSM 40189</strain>
    </source>
</reference>
<feature type="transmembrane region" description="Helical" evidence="2">
    <location>
        <begin position="121"/>
        <end position="139"/>
    </location>
</feature>
<feature type="compositionally biased region" description="Low complexity" evidence="1">
    <location>
        <begin position="22"/>
        <end position="66"/>
    </location>
</feature>
<comment type="caution">
    <text evidence="3">The sequence shown here is derived from an EMBL/GenBank/DDBJ whole genome shotgun (WGS) entry which is preliminary data.</text>
</comment>
<evidence type="ECO:0000256" key="2">
    <source>
        <dbReference type="SAM" id="Phobius"/>
    </source>
</evidence>
<sequence>MADSRAANTGDTGHGTGENTMYPGQQQQQQPGPYGQQPQYQQPQYQQPYPPQQQGYQPYPPHQAAQPYPPHQYNPHQQPVPHQPPPPAQHVGEGRMRLDPNLTPDQRDLVLKIQAKAKPMAYGFVLGVPLLFGGAHYGFTHSPVGFAAAAAGLALLAFGVFNLLRMQALKRQLRLITPDAWRSPAAHLPGARKAATQAAYLNILLVLLSLAATGYLLYKGAGWGAYGNSLGFGALMLGAALPFGMALAAATTVPQLLQVIPAGAKVGRSLYSIIFVLATTVTGEGIKSVDPTAIAAGGSTLLICGGAMALLGKAAKRMRGETV</sequence>
<protein>
    <submittedName>
        <fullName evidence="3">Uncharacterized protein</fullName>
    </submittedName>
</protein>
<dbReference type="RefSeq" id="WP_066993503.1">
    <property type="nucleotide sequence ID" value="NZ_KQ948016.1"/>
</dbReference>
<proteinExistence type="predicted"/>
<evidence type="ECO:0000313" key="4">
    <source>
        <dbReference type="Proteomes" id="UP000054241"/>
    </source>
</evidence>
<keyword evidence="2" id="KW-1133">Transmembrane helix</keyword>
<feature type="region of interest" description="Disordered" evidence="1">
    <location>
        <begin position="1"/>
        <end position="102"/>
    </location>
</feature>
<evidence type="ECO:0000256" key="1">
    <source>
        <dbReference type="SAM" id="MobiDB-lite"/>
    </source>
</evidence>
<keyword evidence="4" id="KW-1185">Reference proteome</keyword>
<feature type="transmembrane region" description="Helical" evidence="2">
    <location>
        <begin position="145"/>
        <end position="164"/>
    </location>
</feature>
<keyword evidence="2" id="KW-0812">Transmembrane</keyword>
<dbReference type="EMBL" id="LMWL01000009">
    <property type="protein sequence ID" value="KUM97673.1"/>
    <property type="molecule type" value="Genomic_DNA"/>
</dbReference>
<feature type="compositionally biased region" description="Polar residues" evidence="1">
    <location>
        <begin position="1"/>
        <end position="11"/>
    </location>
</feature>